<name>A0A3M8DG45_9BACL</name>
<evidence type="ECO:0000313" key="1">
    <source>
        <dbReference type="EMBL" id="RNB86978.1"/>
    </source>
</evidence>
<comment type="caution">
    <text evidence="1">The sequence shown here is derived from an EMBL/GenBank/DDBJ whole genome shotgun (WGS) entry which is preliminary data.</text>
</comment>
<dbReference type="AlphaFoldDB" id="A0A3M8DG45"/>
<organism evidence="1 2">
    <name type="scientific">Brevibacillus fluminis</name>
    <dbReference type="NCBI Taxonomy" id="511487"/>
    <lineage>
        <taxon>Bacteria</taxon>
        <taxon>Bacillati</taxon>
        <taxon>Bacillota</taxon>
        <taxon>Bacilli</taxon>
        <taxon>Bacillales</taxon>
        <taxon>Paenibacillaceae</taxon>
        <taxon>Brevibacillus</taxon>
    </lineage>
</organism>
<keyword evidence="2" id="KW-1185">Reference proteome</keyword>
<dbReference type="EMBL" id="RHHQ01000012">
    <property type="protein sequence ID" value="RNB86978.1"/>
    <property type="molecule type" value="Genomic_DNA"/>
</dbReference>
<proteinExistence type="predicted"/>
<accession>A0A3M8DG45</accession>
<evidence type="ECO:0000313" key="2">
    <source>
        <dbReference type="Proteomes" id="UP000271031"/>
    </source>
</evidence>
<gene>
    <name evidence="1" type="ORF">EDM56_14820</name>
</gene>
<dbReference type="Proteomes" id="UP000271031">
    <property type="component" value="Unassembled WGS sequence"/>
</dbReference>
<reference evidence="1 2" key="1">
    <citation type="submission" date="2018-10" db="EMBL/GenBank/DDBJ databases">
        <title>Phylogenomics of Brevibacillus.</title>
        <authorList>
            <person name="Dunlap C."/>
        </authorList>
    </citation>
    <scope>NUCLEOTIDE SEQUENCE [LARGE SCALE GENOMIC DNA]</scope>
    <source>
        <strain evidence="1 2">JCM 15716</strain>
    </source>
</reference>
<sequence>MILFGCSFAVSSTKTQTVPLIQAGIQADSPFHTAANSPKDEQTATRTSDELIASLAAGQLQFAYVSLDSAVTHYLKGEPIVIVAGSVDAQDRAWVLVTQPDMVRSEPAAIQEAVRDFQAHSKQLAHKPLTLSEEAITQELQTEANLPKPKKMNISWLIDRSFVAEQTTN</sequence>
<dbReference type="Gene3D" id="3.40.190.10">
    <property type="entry name" value="Periplasmic binding protein-like II"/>
    <property type="match status" value="1"/>
</dbReference>
<protein>
    <submittedName>
        <fullName evidence="1">Uncharacterized protein</fullName>
    </submittedName>
</protein>